<dbReference type="PANTHER" id="PTHR15904:SF17">
    <property type="entry name" value="RHO-GAP DOMAIN-CONTAINING PROTEIN"/>
    <property type="match status" value="1"/>
</dbReference>
<evidence type="ECO:0000259" key="2">
    <source>
        <dbReference type="PROSITE" id="PS50238"/>
    </source>
</evidence>
<evidence type="ECO:0000256" key="1">
    <source>
        <dbReference type="SAM" id="Phobius"/>
    </source>
</evidence>
<keyword evidence="4" id="KW-1185">Reference proteome</keyword>
<dbReference type="Gene3D" id="1.10.555.10">
    <property type="entry name" value="Rho GTPase activation protein"/>
    <property type="match status" value="1"/>
</dbReference>
<keyword evidence="1" id="KW-0472">Membrane</keyword>
<dbReference type="PROSITE" id="PS50238">
    <property type="entry name" value="RHOGAP"/>
    <property type="match status" value="1"/>
</dbReference>
<dbReference type="GO" id="GO:0007165">
    <property type="term" value="P:signal transduction"/>
    <property type="evidence" value="ECO:0007669"/>
    <property type="project" value="InterPro"/>
</dbReference>
<dbReference type="InterPro" id="IPR000198">
    <property type="entry name" value="RhoGAP_dom"/>
</dbReference>
<reference evidence="3 4" key="1">
    <citation type="submission" date="2024-05" db="EMBL/GenBank/DDBJ databases">
        <title>A high-quality chromosomal-level genome assembly of Topmouth culter (Culter alburnus).</title>
        <authorList>
            <person name="Zhao H."/>
        </authorList>
    </citation>
    <scope>NUCLEOTIDE SEQUENCE [LARGE SCALE GENOMIC DNA]</scope>
    <source>
        <strain evidence="3">CATC2023</strain>
        <tissue evidence="3">Muscle</tissue>
    </source>
</reference>
<feature type="transmembrane region" description="Helical" evidence="1">
    <location>
        <begin position="85"/>
        <end position="105"/>
    </location>
</feature>
<keyword evidence="1" id="KW-1133">Transmembrane helix</keyword>
<feature type="transmembrane region" description="Helical" evidence="1">
    <location>
        <begin position="46"/>
        <end position="65"/>
    </location>
</feature>
<name>A0AAW2A4X4_CULAL</name>
<dbReference type="EMBL" id="JAWDJR010000010">
    <property type="protein sequence ID" value="KAK9967928.1"/>
    <property type="molecule type" value="Genomic_DNA"/>
</dbReference>
<dbReference type="SUPFAM" id="SSF48350">
    <property type="entry name" value="GTPase activation domain, GAP"/>
    <property type="match status" value="1"/>
</dbReference>
<sequence length="118" mass="13592">MGFRCMLMHIVDFVEKHDVSKSGLFRVSGSVKRCQDLRKSFDQGGFLRFGSGYISTLASLLKLFLRELPIGLVQDLHRTQLMKVFGGYAGVVISNSLFYLFIFHIQKREKYIWQHGIS</sequence>
<evidence type="ECO:0000313" key="4">
    <source>
        <dbReference type="Proteomes" id="UP001479290"/>
    </source>
</evidence>
<accession>A0AAW2A4X4</accession>
<comment type="caution">
    <text evidence="3">The sequence shown here is derived from an EMBL/GenBank/DDBJ whole genome shotgun (WGS) entry which is preliminary data.</text>
</comment>
<organism evidence="3 4">
    <name type="scientific">Culter alburnus</name>
    <name type="common">Topmouth culter</name>
    <dbReference type="NCBI Taxonomy" id="194366"/>
    <lineage>
        <taxon>Eukaryota</taxon>
        <taxon>Metazoa</taxon>
        <taxon>Chordata</taxon>
        <taxon>Craniata</taxon>
        <taxon>Vertebrata</taxon>
        <taxon>Euteleostomi</taxon>
        <taxon>Actinopterygii</taxon>
        <taxon>Neopterygii</taxon>
        <taxon>Teleostei</taxon>
        <taxon>Ostariophysi</taxon>
        <taxon>Cypriniformes</taxon>
        <taxon>Xenocyprididae</taxon>
        <taxon>Xenocypridinae</taxon>
        <taxon>Culter</taxon>
    </lineage>
</organism>
<dbReference type="InterPro" id="IPR008936">
    <property type="entry name" value="Rho_GTPase_activation_prot"/>
</dbReference>
<proteinExistence type="predicted"/>
<dbReference type="InterPro" id="IPR039102">
    <property type="entry name" value="FAM13"/>
</dbReference>
<protein>
    <recommendedName>
        <fullName evidence="2">Rho-GAP domain-containing protein</fullName>
    </recommendedName>
</protein>
<keyword evidence="1" id="KW-0812">Transmembrane</keyword>
<dbReference type="PANTHER" id="PTHR15904">
    <property type="entry name" value="FAM13"/>
    <property type="match status" value="1"/>
</dbReference>
<evidence type="ECO:0000313" key="3">
    <source>
        <dbReference type="EMBL" id="KAK9967928.1"/>
    </source>
</evidence>
<dbReference type="AlphaFoldDB" id="A0AAW2A4X4"/>
<gene>
    <name evidence="3" type="ORF">ABG768_002290</name>
</gene>
<feature type="domain" description="Rho-GAP" evidence="2">
    <location>
        <begin position="1"/>
        <end position="118"/>
    </location>
</feature>
<dbReference type="Pfam" id="PF00620">
    <property type="entry name" value="RhoGAP"/>
    <property type="match status" value="1"/>
</dbReference>
<dbReference type="Proteomes" id="UP001479290">
    <property type="component" value="Unassembled WGS sequence"/>
</dbReference>